<reference evidence="1" key="1">
    <citation type="journal article" date="2015" name="Nature">
        <title>Complex archaea that bridge the gap between prokaryotes and eukaryotes.</title>
        <authorList>
            <person name="Spang A."/>
            <person name="Saw J.H."/>
            <person name="Jorgensen S.L."/>
            <person name="Zaremba-Niedzwiedzka K."/>
            <person name="Martijn J."/>
            <person name="Lind A.E."/>
            <person name="van Eijk R."/>
            <person name="Schleper C."/>
            <person name="Guy L."/>
            <person name="Ettema T.J."/>
        </authorList>
    </citation>
    <scope>NUCLEOTIDE SEQUENCE</scope>
</reference>
<protein>
    <submittedName>
        <fullName evidence="1">Uncharacterized protein</fullName>
    </submittedName>
</protein>
<feature type="non-terminal residue" evidence="1">
    <location>
        <position position="108"/>
    </location>
</feature>
<proteinExistence type="predicted"/>
<sequence length="108" mass="11712">MRGLSGTLTSNQKLGGIGISKIVLTKSGENTLTYGGDTTNRIVDIKHDEQEWSQTAVVVIENRGGELTNLDLWGYKGIISNGFNDPAQGDEYSPTAPLYVIRQKGLTK</sequence>
<dbReference type="EMBL" id="LAZR01009143">
    <property type="protein sequence ID" value="KKM74424.1"/>
    <property type="molecule type" value="Genomic_DNA"/>
</dbReference>
<comment type="caution">
    <text evidence="1">The sequence shown here is derived from an EMBL/GenBank/DDBJ whole genome shotgun (WGS) entry which is preliminary data.</text>
</comment>
<evidence type="ECO:0000313" key="1">
    <source>
        <dbReference type="EMBL" id="KKM74424.1"/>
    </source>
</evidence>
<name>A0A0F9JX88_9ZZZZ</name>
<organism evidence="1">
    <name type="scientific">marine sediment metagenome</name>
    <dbReference type="NCBI Taxonomy" id="412755"/>
    <lineage>
        <taxon>unclassified sequences</taxon>
        <taxon>metagenomes</taxon>
        <taxon>ecological metagenomes</taxon>
    </lineage>
</organism>
<accession>A0A0F9JX88</accession>
<dbReference type="AlphaFoldDB" id="A0A0F9JX88"/>
<gene>
    <name evidence="1" type="ORF">LCGC14_1400390</name>
</gene>